<dbReference type="AlphaFoldDB" id="A0A7W7FUX4"/>
<dbReference type="GO" id="GO:0046872">
    <property type="term" value="F:metal ion binding"/>
    <property type="evidence" value="ECO:0007669"/>
    <property type="project" value="InterPro"/>
</dbReference>
<gene>
    <name evidence="3" type="ORF">HNR67_002387</name>
</gene>
<dbReference type="InterPro" id="IPR024344">
    <property type="entry name" value="MDMPI_metal-binding"/>
</dbReference>
<dbReference type="PANTHER" id="PTHR40758:SF1">
    <property type="entry name" value="CONSERVED PROTEIN"/>
    <property type="match status" value="1"/>
</dbReference>
<dbReference type="InterPro" id="IPR010872">
    <property type="entry name" value="MDMPI_C-term_domain"/>
</dbReference>
<dbReference type="GO" id="GO:0005886">
    <property type="term" value="C:plasma membrane"/>
    <property type="evidence" value="ECO:0007669"/>
    <property type="project" value="TreeGrafter"/>
</dbReference>
<dbReference type="NCBIfam" id="TIGR03083">
    <property type="entry name" value="maleylpyruvate isomerase family mycothiol-dependent enzyme"/>
    <property type="match status" value="1"/>
</dbReference>
<dbReference type="Pfam" id="PF07398">
    <property type="entry name" value="MDMPI_C"/>
    <property type="match status" value="1"/>
</dbReference>
<accession>A0A7W7FUX4</accession>
<dbReference type="InterPro" id="IPR034660">
    <property type="entry name" value="DinB/YfiT-like"/>
</dbReference>
<evidence type="ECO:0000259" key="2">
    <source>
        <dbReference type="Pfam" id="PF11716"/>
    </source>
</evidence>
<feature type="domain" description="Mycothiol-dependent maleylpyruvate isomerase metal-binding" evidence="2">
    <location>
        <begin position="9"/>
        <end position="123"/>
    </location>
</feature>
<feature type="domain" description="MDMPI C-terminal" evidence="1">
    <location>
        <begin position="137"/>
        <end position="224"/>
    </location>
</feature>
<evidence type="ECO:0000313" key="3">
    <source>
        <dbReference type="EMBL" id="MBB4676269.1"/>
    </source>
</evidence>
<reference evidence="3 4" key="1">
    <citation type="submission" date="2020-08" db="EMBL/GenBank/DDBJ databases">
        <title>Sequencing the genomes of 1000 actinobacteria strains.</title>
        <authorList>
            <person name="Klenk H.-P."/>
        </authorList>
    </citation>
    <scope>NUCLEOTIDE SEQUENCE [LARGE SCALE GENOMIC DNA]</scope>
    <source>
        <strain evidence="3 4">DSM 44230</strain>
    </source>
</reference>
<dbReference type="EMBL" id="JACHMH010000001">
    <property type="protein sequence ID" value="MBB4676269.1"/>
    <property type="molecule type" value="Genomic_DNA"/>
</dbReference>
<protein>
    <submittedName>
        <fullName evidence="3">Uncharacterized protein (TIGR03083 family)</fullName>
    </submittedName>
</protein>
<comment type="caution">
    <text evidence="3">The sequence shown here is derived from an EMBL/GenBank/DDBJ whole genome shotgun (WGS) entry which is preliminary data.</text>
</comment>
<keyword evidence="4" id="KW-1185">Reference proteome</keyword>
<sequence>MCPESLALALRVAIGEFRAAVTTAAPDAPVPTCPGWTVDQLTAHVGQVFALVVDWIRTGRRREPMPVPATALDHFTVSAQTLLDLLDPAQAARPCATWCPWDHTLGFWIRRMAHEAVIHRADAESALGAISPIPAGLAADGVHELLTLWLGTRQPPKVAGEHVVRLEIPGRAWIIGLNPWVIDYHVDAEPDAVLRGPASALDLWLWGRGDAAELTVEGDQSAVAALRSAIAAVT</sequence>
<evidence type="ECO:0000259" key="1">
    <source>
        <dbReference type="Pfam" id="PF07398"/>
    </source>
</evidence>
<dbReference type="RefSeq" id="WP_185002116.1">
    <property type="nucleotide sequence ID" value="NZ_BAAAUI010000029.1"/>
</dbReference>
<dbReference type="PANTHER" id="PTHR40758">
    <property type="entry name" value="CONSERVED PROTEIN"/>
    <property type="match status" value="1"/>
</dbReference>
<proteinExistence type="predicted"/>
<organism evidence="3 4">
    <name type="scientific">Crossiella cryophila</name>
    <dbReference type="NCBI Taxonomy" id="43355"/>
    <lineage>
        <taxon>Bacteria</taxon>
        <taxon>Bacillati</taxon>
        <taxon>Actinomycetota</taxon>
        <taxon>Actinomycetes</taxon>
        <taxon>Pseudonocardiales</taxon>
        <taxon>Pseudonocardiaceae</taxon>
        <taxon>Crossiella</taxon>
    </lineage>
</organism>
<dbReference type="SUPFAM" id="SSF109854">
    <property type="entry name" value="DinB/YfiT-like putative metalloenzymes"/>
    <property type="match status" value="1"/>
</dbReference>
<dbReference type="InterPro" id="IPR017517">
    <property type="entry name" value="Maleyloyr_isom"/>
</dbReference>
<dbReference type="Pfam" id="PF11716">
    <property type="entry name" value="MDMPI_N"/>
    <property type="match status" value="1"/>
</dbReference>
<name>A0A7W7FUX4_9PSEU</name>
<dbReference type="Proteomes" id="UP000533598">
    <property type="component" value="Unassembled WGS sequence"/>
</dbReference>
<evidence type="ECO:0000313" key="4">
    <source>
        <dbReference type="Proteomes" id="UP000533598"/>
    </source>
</evidence>